<reference evidence="5 6" key="1">
    <citation type="submission" date="2018-06" db="EMBL/GenBank/DDBJ databases">
        <title>Genomic Encyclopedia of Type Strains, Phase IV (KMG-IV): sequencing the most valuable type-strain genomes for metagenomic binning, comparative biology and taxonomic classification.</title>
        <authorList>
            <person name="Goeker M."/>
        </authorList>
    </citation>
    <scope>NUCLEOTIDE SEQUENCE [LARGE SCALE GENOMIC DNA]</scope>
    <source>
        <strain evidence="5 6">DSM 24875</strain>
    </source>
</reference>
<dbReference type="Pfam" id="PF08241">
    <property type="entry name" value="Methyltransf_11"/>
    <property type="match status" value="1"/>
</dbReference>
<evidence type="ECO:0000313" key="5">
    <source>
        <dbReference type="EMBL" id="RBP16499.1"/>
    </source>
</evidence>
<evidence type="ECO:0000256" key="1">
    <source>
        <dbReference type="ARBA" id="ARBA00008361"/>
    </source>
</evidence>
<dbReference type="InterPro" id="IPR011991">
    <property type="entry name" value="ArsR-like_HTH"/>
</dbReference>
<dbReference type="InterPro" id="IPR029063">
    <property type="entry name" value="SAM-dependent_MTases_sf"/>
</dbReference>
<dbReference type="InterPro" id="IPR036388">
    <property type="entry name" value="WH-like_DNA-bd_sf"/>
</dbReference>
<dbReference type="Pfam" id="PF01022">
    <property type="entry name" value="HTH_5"/>
    <property type="match status" value="1"/>
</dbReference>
<dbReference type="PANTHER" id="PTHR44942">
    <property type="entry name" value="METHYLTRANSF_11 DOMAIN-CONTAINING PROTEIN"/>
    <property type="match status" value="1"/>
</dbReference>
<sequence length="339" mass="37060">MSHVRSPSDGAVSFSSLLAGLEAAGEETRLRILCLLDEAELTVSELVAILGQSQPRVSRHLKLLTEAGLAVRQREGAWAFFRLAEAGGEFARDLVRRLDPADPVLAADRARLDVAREARRRQAAAYFAEQAGDWDRIRALHASEERVEAALIDLIGDRPFRTLLDLGTGTGRMLELLAPRAARAVGVDQSAAMLALARSRMEQTGLRNVQLRQGDVYAPPVERNGYDLIVVHQVLHFLDDPARALKEAARALGPSGRLVVVDFDAHTQEFLRADFAHRRLGFPLAEIEGFLTEAGLVAVRSNRVPPAPGDSGKLTVALWLAEDPRVISDGFQRADTEFA</sequence>
<accession>A0A366FRZ0</accession>
<dbReference type="EMBL" id="QNRK01000005">
    <property type="protein sequence ID" value="RBP16499.1"/>
    <property type="molecule type" value="Genomic_DNA"/>
</dbReference>
<organism evidence="5 6">
    <name type="scientific">Roseiarcus fermentans</name>
    <dbReference type="NCBI Taxonomy" id="1473586"/>
    <lineage>
        <taxon>Bacteria</taxon>
        <taxon>Pseudomonadati</taxon>
        <taxon>Pseudomonadota</taxon>
        <taxon>Alphaproteobacteria</taxon>
        <taxon>Hyphomicrobiales</taxon>
        <taxon>Roseiarcaceae</taxon>
        <taxon>Roseiarcus</taxon>
    </lineage>
</organism>
<dbReference type="Gene3D" id="1.10.10.10">
    <property type="entry name" value="Winged helix-like DNA-binding domain superfamily/Winged helix DNA-binding domain"/>
    <property type="match status" value="1"/>
</dbReference>
<evidence type="ECO:0000313" key="6">
    <source>
        <dbReference type="Proteomes" id="UP000253529"/>
    </source>
</evidence>
<dbReference type="CDD" id="cd00090">
    <property type="entry name" value="HTH_ARSR"/>
    <property type="match status" value="1"/>
</dbReference>
<dbReference type="PANTHER" id="PTHR44942:SF4">
    <property type="entry name" value="METHYLTRANSFERASE TYPE 11 DOMAIN-CONTAINING PROTEIN"/>
    <property type="match status" value="1"/>
</dbReference>
<dbReference type="GO" id="GO:0008757">
    <property type="term" value="F:S-adenosylmethionine-dependent methyltransferase activity"/>
    <property type="evidence" value="ECO:0007669"/>
    <property type="project" value="InterPro"/>
</dbReference>
<dbReference type="InterPro" id="IPR051052">
    <property type="entry name" value="Diverse_substrate_MTase"/>
</dbReference>
<dbReference type="CDD" id="cd02440">
    <property type="entry name" value="AdoMet_MTases"/>
    <property type="match status" value="1"/>
</dbReference>
<protein>
    <submittedName>
        <fullName evidence="5">ArsR family transcriptional regulator</fullName>
    </submittedName>
</protein>
<dbReference type="Gene3D" id="3.40.50.150">
    <property type="entry name" value="Vaccinia Virus protein VP39"/>
    <property type="match status" value="1"/>
</dbReference>
<keyword evidence="3" id="KW-0808">Transferase</keyword>
<feature type="domain" description="HTH arsR-type" evidence="4">
    <location>
        <begin position="9"/>
        <end position="102"/>
    </location>
</feature>
<dbReference type="AlphaFoldDB" id="A0A366FRZ0"/>
<comment type="similarity">
    <text evidence="1">Belongs to the methyltransferase superfamily.</text>
</comment>
<keyword evidence="2" id="KW-0489">Methyltransferase</keyword>
<dbReference type="SMART" id="SM00418">
    <property type="entry name" value="HTH_ARSR"/>
    <property type="match status" value="1"/>
</dbReference>
<evidence type="ECO:0000256" key="3">
    <source>
        <dbReference type="ARBA" id="ARBA00022679"/>
    </source>
</evidence>
<proteinExistence type="inferred from homology"/>
<evidence type="ECO:0000259" key="4">
    <source>
        <dbReference type="PROSITE" id="PS50987"/>
    </source>
</evidence>
<dbReference type="Proteomes" id="UP000253529">
    <property type="component" value="Unassembled WGS sequence"/>
</dbReference>
<dbReference type="SUPFAM" id="SSF46785">
    <property type="entry name" value="Winged helix' DNA-binding domain"/>
    <property type="match status" value="1"/>
</dbReference>
<keyword evidence="6" id="KW-1185">Reference proteome</keyword>
<dbReference type="PRINTS" id="PR00778">
    <property type="entry name" value="HTHARSR"/>
</dbReference>
<gene>
    <name evidence="5" type="ORF">DFR50_105142</name>
</gene>
<dbReference type="GO" id="GO:0003700">
    <property type="term" value="F:DNA-binding transcription factor activity"/>
    <property type="evidence" value="ECO:0007669"/>
    <property type="project" value="InterPro"/>
</dbReference>
<dbReference type="RefSeq" id="WP_113888290.1">
    <property type="nucleotide sequence ID" value="NZ_QNRK01000005.1"/>
</dbReference>
<comment type="caution">
    <text evidence="5">The sequence shown here is derived from an EMBL/GenBank/DDBJ whole genome shotgun (WGS) entry which is preliminary data.</text>
</comment>
<dbReference type="InterPro" id="IPR001845">
    <property type="entry name" value="HTH_ArsR_DNA-bd_dom"/>
</dbReference>
<dbReference type="NCBIfam" id="NF033788">
    <property type="entry name" value="HTH_metalloreg"/>
    <property type="match status" value="1"/>
</dbReference>
<dbReference type="SUPFAM" id="SSF53335">
    <property type="entry name" value="S-adenosyl-L-methionine-dependent methyltransferases"/>
    <property type="match status" value="1"/>
</dbReference>
<name>A0A366FRZ0_9HYPH</name>
<dbReference type="GO" id="GO:0032259">
    <property type="term" value="P:methylation"/>
    <property type="evidence" value="ECO:0007669"/>
    <property type="project" value="UniProtKB-KW"/>
</dbReference>
<dbReference type="InterPro" id="IPR013216">
    <property type="entry name" value="Methyltransf_11"/>
</dbReference>
<dbReference type="InterPro" id="IPR036390">
    <property type="entry name" value="WH_DNA-bd_sf"/>
</dbReference>
<dbReference type="OrthoDB" id="9789575at2"/>
<dbReference type="PROSITE" id="PS50987">
    <property type="entry name" value="HTH_ARSR_2"/>
    <property type="match status" value="1"/>
</dbReference>
<evidence type="ECO:0000256" key="2">
    <source>
        <dbReference type="ARBA" id="ARBA00022603"/>
    </source>
</evidence>